<comment type="caution">
    <text evidence="11">The sequence shown here is derived from an EMBL/GenBank/DDBJ whole genome shotgun (WGS) entry which is preliminary data.</text>
</comment>
<evidence type="ECO:0000256" key="5">
    <source>
        <dbReference type="ARBA" id="ARBA00022970"/>
    </source>
</evidence>
<evidence type="ECO:0000256" key="3">
    <source>
        <dbReference type="ARBA" id="ARBA00022448"/>
    </source>
</evidence>
<gene>
    <name evidence="11" type="ORF">HHUSO_G16135</name>
</gene>
<evidence type="ECO:0000256" key="8">
    <source>
        <dbReference type="SAM" id="MobiDB-lite"/>
    </source>
</evidence>
<sequence>MALTGLRKTVNFMNSIVGVSVLTLPYCFKQCGLVLGTLLLIFWSWLTYESSMMVVNTALKTSKKTYCGLAQLSFGKIGKLTSEICILGFMMGVCTAFHVVTGDLAVHLLQGFIGEEVTQNQRVLLIFAIGWLVVLPLSLTLTSDSILLSTTAVVGFTCFMVVTLFHCCHRLLSSGQEVQVRFWISDGLLECLPIYGTAFSCHPQLLPVVCLKGLDVSEQHTMHAIKHAFAATLVFYTLVGSCGYVCFMDAVKDNILSNLPSSAMMEGVRVVLLISVVMSIPSIIQPCRQAIGTLLFEQQVNGTFSVKGDMPLCQHIATTSILLFLTMTAGILVQDVETVLGVVGTTTGAIICYIFPSLMQSKLRKGTVSGKIVLTVGISLLITPVYANIARVNKEEIKLEPMRKVLSLFELKATTQPTLWTENTVRILMKEQTPNTALNEEKGTEYSTSDAGLDDDTHQKRTPQRNQNEINASSENTLGPYPTPLRFLLKTPRNMSSFT</sequence>
<evidence type="ECO:0000256" key="4">
    <source>
        <dbReference type="ARBA" id="ARBA00022692"/>
    </source>
</evidence>
<feature type="transmembrane region" description="Helical" evidence="9">
    <location>
        <begin position="12"/>
        <end position="45"/>
    </location>
</feature>
<keyword evidence="12" id="KW-1185">Reference proteome</keyword>
<name>A0ABR0ZA25_HUSHU</name>
<evidence type="ECO:0000256" key="9">
    <source>
        <dbReference type="SAM" id="Phobius"/>
    </source>
</evidence>
<organism evidence="11 12">
    <name type="scientific">Huso huso</name>
    <name type="common">Beluga</name>
    <name type="synonym">Acipenser huso</name>
    <dbReference type="NCBI Taxonomy" id="61971"/>
    <lineage>
        <taxon>Eukaryota</taxon>
        <taxon>Metazoa</taxon>
        <taxon>Chordata</taxon>
        <taxon>Craniata</taxon>
        <taxon>Vertebrata</taxon>
        <taxon>Euteleostomi</taxon>
        <taxon>Actinopterygii</taxon>
        <taxon>Chondrostei</taxon>
        <taxon>Acipenseriformes</taxon>
        <taxon>Acipenseridae</taxon>
        <taxon>Huso</taxon>
    </lineage>
</organism>
<feature type="region of interest" description="Disordered" evidence="8">
    <location>
        <begin position="431"/>
        <end position="499"/>
    </location>
</feature>
<evidence type="ECO:0000256" key="2">
    <source>
        <dbReference type="ARBA" id="ARBA00008066"/>
    </source>
</evidence>
<feature type="transmembrane region" description="Helical" evidence="9">
    <location>
        <begin position="145"/>
        <end position="165"/>
    </location>
</feature>
<keyword evidence="4 9" id="KW-0812">Transmembrane</keyword>
<proteinExistence type="inferred from homology"/>
<evidence type="ECO:0000256" key="7">
    <source>
        <dbReference type="ARBA" id="ARBA00023136"/>
    </source>
</evidence>
<keyword evidence="5" id="KW-0029">Amino-acid transport</keyword>
<feature type="transmembrane region" description="Helical" evidence="9">
    <location>
        <begin position="368"/>
        <end position="387"/>
    </location>
</feature>
<dbReference type="EMBL" id="JAHFZB010000014">
    <property type="protein sequence ID" value="KAK6481662.1"/>
    <property type="molecule type" value="Genomic_DNA"/>
</dbReference>
<evidence type="ECO:0000313" key="11">
    <source>
        <dbReference type="EMBL" id="KAK6481662.1"/>
    </source>
</evidence>
<evidence type="ECO:0000313" key="12">
    <source>
        <dbReference type="Proteomes" id="UP001369086"/>
    </source>
</evidence>
<dbReference type="PANTHER" id="PTHR22950">
    <property type="entry name" value="AMINO ACID TRANSPORTER"/>
    <property type="match status" value="1"/>
</dbReference>
<comment type="subcellular location">
    <subcellularLocation>
        <location evidence="1">Membrane</location>
        <topology evidence="1">Multi-pass membrane protein</topology>
    </subcellularLocation>
</comment>
<dbReference type="PANTHER" id="PTHR22950:SF646">
    <property type="entry name" value="SODIUM-COUPLED NEUTRAL AMINO ACID TRANSPORTER 10-RELATED"/>
    <property type="match status" value="1"/>
</dbReference>
<feature type="transmembrane region" description="Helical" evidence="9">
    <location>
        <begin position="86"/>
        <end position="109"/>
    </location>
</feature>
<accession>A0ABR0ZA25</accession>
<feature type="transmembrane region" description="Helical" evidence="9">
    <location>
        <begin position="121"/>
        <end position="139"/>
    </location>
</feature>
<keyword evidence="7 9" id="KW-0472">Membrane</keyword>
<protein>
    <submittedName>
        <fullName evidence="11">Sodium-coupled neutral amino acid transporter 10 isoform X1</fullName>
    </submittedName>
</protein>
<dbReference type="Pfam" id="PF01490">
    <property type="entry name" value="Aa_trans"/>
    <property type="match status" value="1"/>
</dbReference>
<evidence type="ECO:0000259" key="10">
    <source>
        <dbReference type="Pfam" id="PF01490"/>
    </source>
</evidence>
<evidence type="ECO:0000256" key="6">
    <source>
        <dbReference type="ARBA" id="ARBA00022989"/>
    </source>
</evidence>
<keyword evidence="3" id="KW-0813">Transport</keyword>
<keyword evidence="6 9" id="KW-1133">Transmembrane helix</keyword>
<evidence type="ECO:0000256" key="1">
    <source>
        <dbReference type="ARBA" id="ARBA00004141"/>
    </source>
</evidence>
<comment type="similarity">
    <text evidence="2">Belongs to the amino acid/polyamine transporter 2 family.</text>
</comment>
<dbReference type="InterPro" id="IPR013057">
    <property type="entry name" value="AA_transpt_TM"/>
</dbReference>
<feature type="compositionally biased region" description="Polar residues" evidence="8">
    <location>
        <begin position="464"/>
        <end position="477"/>
    </location>
</feature>
<feature type="transmembrane region" description="Helical" evidence="9">
    <location>
        <begin position="339"/>
        <end position="356"/>
    </location>
</feature>
<feature type="domain" description="Amino acid transporter transmembrane" evidence="10">
    <location>
        <begin position="7"/>
        <end position="366"/>
    </location>
</feature>
<feature type="transmembrane region" description="Helical" evidence="9">
    <location>
        <begin position="312"/>
        <end position="333"/>
    </location>
</feature>
<dbReference type="Proteomes" id="UP001369086">
    <property type="component" value="Unassembled WGS sequence"/>
</dbReference>
<feature type="transmembrane region" description="Helical" evidence="9">
    <location>
        <begin position="228"/>
        <end position="250"/>
    </location>
</feature>
<reference evidence="11 12" key="1">
    <citation type="submission" date="2021-05" db="EMBL/GenBank/DDBJ databases">
        <authorList>
            <person name="Zahm M."/>
            <person name="Klopp C."/>
            <person name="Cabau C."/>
            <person name="Kuhl H."/>
            <person name="Suciu R."/>
            <person name="Ciorpac M."/>
            <person name="Holostenco D."/>
            <person name="Gessner J."/>
            <person name="Wuertz S."/>
            <person name="Hohne C."/>
            <person name="Stock M."/>
            <person name="Gislard M."/>
            <person name="Lluch J."/>
            <person name="Milhes M."/>
            <person name="Lampietro C."/>
            <person name="Lopez Roques C."/>
            <person name="Donnadieu C."/>
            <person name="Du K."/>
            <person name="Schartl M."/>
            <person name="Guiguen Y."/>
        </authorList>
    </citation>
    <scope>NUCLEOTIDE SEQUENCE [LARGE SCALE GENOMIC DNA]</scope>
    <source>
        <strain evidence="11">Hh-F2</strain>
        <tissue evidence="11">Blood</tissue>
    </source>
</reference>